<name>A0A2I1FWP4_9GLOM</name>
<keyword evidence="2" id="KW-1185">Reference proteome</keyword>
<dbReference type="EMBL" id="LLXI01000041">
    <property type="protein sequence ID" value="PKY38801.1"/>
    <property type="molecule type" value="Genomic_DNA"/>
</dbReference>
<accession>A0A2I1FWP4</accession>
<dbReference type="Proteomes" id="UP000234323">
    <property type="component" value="Unassembled WGS sequence"/>
</dbReference>
<comment type="caution">
    <text evidence="1">The sequence shown here is derived from an EMBL/GenBank/DDBJ whole genome shotgun (WGS) entry which is preliminary data.</text>
</comment>
<reference evidence="1 2" key="1">
    <citation type="submission" date="2015-10" db="EMBL/GenBank/DDBJ databases">
        <title>Genome analyses suggest a sexual origin of heterokaryosis in a supposedly ancient asexual fungus.</title>
        <authorList>
            <person name="Ropars J."/>
            <person name="Sedzielewska K."/>
            <person name="Noel J."/>
            <person name="Charron P."/>
            <person name="Farinelli L."/>
            <person name="Marton T."/>
            <person name="Kruger M."/>
            <person name="Pelin A."/>
            <person name="Brachmann A."/>
            <person name="Corradi N."/>
        </authorList>
    </citation>
    <scope>NUCLEOTIDE SEQUENCE [LARGE SCALE GENOMIC DNA]</scope>
    <source>
        <strain evidence="1 2">A4</strain>
    </source>
</reference>
<dbReference type="Gene3D" id="1.25.40.10">
    <property type="entry name" value="Tetratricopeptide repeat domain"/>
    <property type="match status" value="1"/>
</dbReference>
<proteinExistence type="predicted"/>
<organism evidence="1 2">
    <name type="scientific">Rhizophagus irregularis</name>
    <dbReference type="NCBI Taxonomy" id="588596"/>
    <lineage>
        <taxon>Eukaryota</taxon>
        <taxon>Fungi</taxon>
        <taxon>Fungi incertae sedis</taxon>
        <taxon>Mucoromycota</taxon>
        <taxon>Glomeromycotina</taxon>
        <taxon>Glomeromycetes</taxon>
        <taxon>Glomerales</taxon>
        <taxon>Glomeraceae</taxon>
        <taxon>Rhizophagus</taxon>
    </lineage>
</organism>
<evidence type="ECO:0000313" key="2">
    <source>
        <dbReference type="Proteomes" id="UP000234323"/>
    </source>
</evidence>
<gene>
    <name evidence="1" type="ORF">RhiirA4_451868</name>
</gene>
<dbReference type="AlphaFoldDB" id="A0A2I1FWP4"/>
<dbReference type="Pfam" id="PF08238">
    <property type="entry name" value="Sel1"/>
    <property type="match status" value="3"/>
</dbReference>
<protein>
    <recommendedName>
        <fullName evidence="3">HCP-like protein</fullName>
    </recommendedName>
</protein>
<dbReference type="SUPFAM" id="SSF81901">
    <property type="entry name" value="HCP-like"/>
    <property type="match status" value="1"/>
</dbReference>
<sequence length="98" mass="11308">MEYDDGLFGTKEKNGIKRDLRRGAAYLYKKAGNNVAQCNLAFMYLNGKRTDKAFELFKQLAEVKYLDGIIMLGYCYKNGIGISINKKKHLNYTKKRQV</sequence>
<dbReference type="InterPro" id="IPR011990">
    <property type="entry name" value="TPR-like_helical_dom_sf"/>
</dbReference>
<dbReference type="InterPro" id="IPR006597">
    <property type="entry name" value="Sel1-like"/>
</dbReference>
<dbReference type="VEuPathDB" id="FungiDB:RhiirFUN_005264"/>
<evidence type="ECO:0008006" key="3">
    <source>
        <dbReference type="Google" id="ProtNLM"/>
    </source>
</evidence>
<evidence type="ECO:0000313" key="1">
    <source>
        <dbReference type="EMBL" id="PKY38801.1"/>
    </source>
</evidence>